<dbReference type="AlphaFoldDB" id="A0A650CES8"/>
<dbReference type="EMBL" id="CP045484">
    <property type="protein sequence ID" value="QGR16057.1"/>
    <property type="molecule type" value="Genomic_DNA"/>
</dbReference>
<gene>
    <name evidence="5" type="primary">rpl34e</name>
    <name evidence="7" type="ORF">D1869_01800</name>
    <name evidence="6" type="ORF">HNQ62_000750</name>
</gene>
<dbReference type="Proteomes" id="UP000427373">
    <property type="component" value="Chromosome"/>
</dbReference>
<dbReference type="InterPro" id="IPR038562">
    <property type="entry name" value="Ribosomal_eL34_C_sf"/>
</dbReference>
<proteinExistence type="inferred from homology"/>
<evidence type="ECO:0000313" key="7">
    <source>
        <dbReference type="EMBL" id="QGR16057.1"/>
    </source>
</evidence>
<reference evidence="6 9" key="2">
    <citation type="submission" date="2020-08" db="EMBL/GenBank/DDBJ databases">
        <title>Genomic Encyclopedia of Type Strains, Phase IV (KMG-IV): sequencing the most valuable type-strain genomes for metagenomic binning, comparative biology and taxonomic classification.</title>
        <authorList>
            <person name="Goeker M."/>
        </authorList>
    </citation>
    <scope>NUCLEOTIDE SEQUENCE [LARGE SCALE GENOMIC DNA]</scope>
    <source>
        <strain evidence="6 9">DSM 12421</strain>
    </source>
</reference>
<sequence length="87" mass="10104">MPNPHYRSTSYRKIHTKLPSGESTVHYERRKNNRAVCAICKKPLQGVKTNSLYKYSKTEKRPERIYGGHICHKCLETLIKQTLRGSS</sequence>
<comment type="similarity">
    <text evidence="1 5">Belongs to the eukaryotic ribosomal protein eL34 family.</text>
</comment>
<dbReference type="InterPro" id="IPR008195">
    <property type="entry name" value="Ribosomal_eL34"/>
</dbReference>
<evidence type="ECO:0000313" key="8">
    <source>
        <dbReference type="Proteomes" id="UP000427373"/>
    </source>
</evidence>
<dbReference type="GeneID" id="42799941"/>
<dbReference type="GO" id="GO:0006412">
    <property type="term" value="P:translation"/>
    <property type="evidence" value="ECO:0007669"/>
    <property type="project" value="UniProtKB-UniRule"/>
</dbReference>
<keyword evidence="8" id="KW-1185">Reference proteome</keyword>
<dbReference type="HAMAP" id="MF_00349">
    <property type="entry name" value="Ribosomal_eL34"/>
    <property type="match status" value="1"/>
</dbReference>
<dbReference type="PROSITE" id="PS01145">
    <property type="entry name" value="RIBOSOMAL_L34E"/>
    <property type="match status" value="1"/>
</dbReference>
<organism evidence="7 8">
    <name type="scientific">Sulfurisphaera ohwakuensis</name>
    <dbReference type="NCBI Taxonomy" id="69656"/>
    <lineage>
        <taxon>Archaea</taxon>
        <taxon>Thermoproteota</taxon>
        <taxon>Thermoprotei</taxon>
        <taxon>Sulfolobales</taxon>
        <taxon>Sulfolobaceae</taxon>
        <taxon>Sulfurisphaera</taxon>
    </lineage>
</organism>
<dbReference type="Proteomes" id="UP000582213">
    <property type="component" value="Unassembled WGS sequence"/>
</dbReference>
<keyword evidence="3 5" id="KW-0687">Ribonucleoprotein</keyword>
<dbReference type="InterPro" id="IPR018065">
    <property type="entry name" value="Ribosomal_eL34_CS"/>
</dbReference>
<dbReference type="GO" id="GO:1990904">
    <property type="term" value="C:ribonucleoprotein complex"/>
    <property type="evidence" value="ECO:0007669"/>
    <property type="project" value="UniProtKB-KW"/>
</dbReference>
<dbReference type="NCBIfam" id="NF003143">
    <property type="entry name" value="PRK04059.1"/>
    <property type="match status" value="1"/>
</dbReference>
<dbReference type="InterPro" id="IPR047868">
    <property type="entry name" value="Ribosomal_L34e_arc-type"/>
</dbReference>
<dbReference type="GO" id="GO:0003735">
    <property type="term" value="F:structural constituent of ribosome"/>
    <property type="evidence" value="ECO:0007669"/>
    <property type="project" value="InterPro"/>
</dbReference>
<accession>A0A650CES8</accession>
<keyword evidence="2 5" id="KW-0689">Ribosomal protein</keyword>
<dbReference type="GO" id="GO:0005840">
    <property type="term" value="C:ribosome"/>
    <property type="evidence" value="ECO:0007669"/>
    <property type="project" value="UniProtKB-KW"/>
</dbReference>
<dbReference type="Pfam" id="PF01199">
    <property type="entry name" value="Ribosomal_L34e"/>
    <property type="match status" value="1"/>
</dbReference>
<evidence type="ECO:0000256" key="2">
    <source>
        <dbReference type="ARBA" id="ARBA00022980"/>
    </source>
</evidence>
<evidence type="ECO:0000313" key="9">
    <source>
        <dbReference type="Proteomes" id="UP000582213"/>
    </source>
</evidence>
<evidence type="ECO:0000313" key="6">
    <source>
        <dbReference type="EMBL" id="MBB5253017.1"/>
    </source>
</evidence>
<evidence type="ECO:0000256" key="3">
    <source>
        <dbReference type="ARBA" id="ARBA00023274"/>
    </source>
</evidence>
<evidence type="ECO:0000256" key="4">
    <source>
        <dbReference type="ARBA" id="ARBA00035227"/>
    </source>
</evidence>
<dbReference type="Gene3D" id="6.20.340.10">
    <property type="match status" value="1"/>
</dbReference>
<evidence type="ECO:0000256" key="1">
    <source>
        <dbReference type="ARBA" id="ARBA00009875"/>
    </source>
</evidence>
<dbReference type="PRINTS" id="PR01250">
    <property type="entry name" value="RIBOSOMALL34"/>
</dbReference>
<dbReference type="EMBL" id="JACHFY010000002">
    <property type="protein sequence ID" value="MBB5253017.1"/>
    <property type="molecule type" value="Genomic_DNA"/>
</dbReference>
<dbReference type="OrthoDB" id="43096at2157"/>
<evidence type="ECO:0000256" key="5">
    <source>
        <dbReference type="HAMAP-Rule" id="MF_00349"/>
    </source>
</evidence>
<dbReference type="RefSeq" id="WP_156013663.1">
    <property type="nucleotide sequence ID" value="NZ_CP045484.1"/>
</dbReference>
<protein>
    <recommendedName>
        <fullName evidence="4 5">Large ribosomal subunit protein eL34</fullName>
    </recommendedName>
</protein>
<reference evidence="7 8" key="1">
    <citation type="submission" date="2019-10" db="EMBL/GenBank/DDBJ databases">
        <title>Genome Sequences from Six Type Strain Members of the Archaeal Family Sulfolobaceae: Acidianus ambivalens, Acidianus infernus, Metallosphaera prunae, Stygiolobus azoricus, Sulfolobus metallicus, and Sulfurisphaera ohwakuensis.</title>
        <authorList>
            <person name="Counts J.A."/>
            <person name="Kelly R.M."/>
        </authorList>
    </citation>
    <scope>NUCLEOTIDE SEQUENCE [LARGE SCALE GENOMIC DNA]</scope>
    <source>
        <strain evidence="7 8">TA-1</strain>
    </source>
</reference>
<dbReference type="KEGG" id="soh:D1869_01800"/>
<name>A0A650CES8_SULOH</name>